<evidence type="ECO:0000256" key="1">
    <source>
        <dbReference type="SAM" id="MobiDB-lite"/>
    </source>
</evidence>
<dbReference type="InterPro" id="IPR016130">
    <property type="entry name" value="Tyr_Pase_AS"/>
</dbReference>
<dbReference type="PROSITE" id="PS50056">
    <property type="entry name" value="TYR_PHOSPHATASE_2"/>
    <property type="match status" value="1"/>
</dbReference>
<feature type="domain" description="Tyrosine specific protein phosphatases" evidence="2">
    <location>
        <begin position="202"/>
        <end position="225"/>
    </location>
</feature>
<dbReference type="PANTHER" id="PTHR31126">
    <property type="entry name" value="TYROSINE-PROTEIN PHOSPHATASE"/>
    <property type="match status" value="1"/>
</dbReference>
<evidence type="ECO:0000259" key="2">
    <source>
        <dbReference type="PROSITE" id="PS50056"/>
    </source>
</evidence>
<name>A0ABR3W171_9PEZI</name>
<dbReference type="SUPFAM" id="SSF52799">
    <property type="entry name" value="(Phosphotyrosine protein) phosphatases II"/>
    <property type="match status" value="1"/>
</dbReference>
<keyword evidence="4" id="KW-1185">Reference proteome</keyword>
<dbReference type="PROSITE" id="PS00383">
    <property type="entry name" value="TYR_PHOSPHATASE_1"/>
    <property type="match status" value="1"/>
</dbReference>
<accession>A0ABR3W171</accession>
<evidence type="ECO:0000313" key="4">
    <source>
        <dbReference type="Proteomes" id="UP001583177"/>
    </source>
</evidence>
<dbReference type="Gene3D" id="3.90.190.10">
    <property type="entry name" value="Protein tyrosine phosphatase superfamily"/>
    <property type="match status" value="1"/>
</dbReference>
<feature type="region of interest" description="Disordered" evidence="1">
    <location>
        <begin position="1"/>
        <end position="21"/>
    </location>
</feature>
<dbReference type="EMBL" id="JAWRVE010000187">
    <property type="protein sequence ID" value="KAL1850414.1"/>
    <property type="molecule type" value="Genomic_DNA"/>
</dbReference>
<comment type="caution">
    <text evidence="3">The sequence shown here is derived from an EMBL/GenBank/DDBJ whole genome shotgun (WGS) entry which is preliminary data.</text>
</comment>
<dbReference type="InterPro" id="IPR029021">
    <property type="entry name" value="Prot-tyrosine_phosphatase-like"/>
</dbReference>
<gene>
    <name evidence="3" type="ORF">Daus18300_012948</name>
</gene>
<dbReference type="InterPro" id="IPR000387">
    <property type="entry name" value="Tyr_Pase_dom"/>
</dbReference>
<protein>
    <recommendedName>
        <fullName evidence="2">Tyrosine specific protein phosphatases domain-containing protein</fullName>
    </recommendedName>
</protein>
<evidence type="ECO:0000313" key="3">
    <source>
        <dbReference type="EMBL" id="KAL1850414.1"/>
    </source>
</evidence>
<proteinExistence type="predicted"/>
<reference evidence="3 4" key="1">
    <citation type="journal article" date="2024" name="IMA Fungus">
        <title>IMA Genome - F19 : A genome assembly and annotation guide to empower mycologists, including annotated draft genome sequences of Ceratocystis pirilliformis, Diaporthe australafricana, Fusarium ophioides, Paecilomyces lecythidis, and Sporothrix stenoceras.</title>
        <authorList>
            <person name="Aylward J."/>
            <person name="Wilson A.M."/>
            <person name="Visagie C.M."/>
            <person name="Spraker J."/>
            <person name="Barnes I."/>
            <person name="Buitendag C."/>
            <person name="Ceriani C."/>
            <person name="Del Mar Angel L."/>
            <person name="du Plessis D."/>
            <person name="Fuchs T."/>
            <person name="Gasser K."/>
            <person name="Kramer D."/>
            <person name="Li W."/>
            <person name="Munsamy K."/>
            <person name="Piso A."/>
            <person name="Price J.L."/>
            <person name="Sonnekus B."/>
            <person name="Thomas C."/>
            <person name="van der Nest A."/>
            <person name="van Dijk A."/>
            <person name="van Heerden A."/>
            <person name="van Vuuren N."/>
            <person name="Yilmaz N."/>
            <person name="Duong T.A."/>
            <person name="van der Merwe N.A."/>
            <person name="Wingfield M.J."/>
            <person name="Wingfield B.D."/>
        </authorList>
    </citation>
    <scope>NUCLEOTIDE SEQUENCE [LARGE SCALE GENOMIC DNA]</scope>
    <source>
        <strain evidence="3 4">CMW 18300</strain>
    </source>
</reference>
<dbReference type="Pfam" id="PF13350">
    <property type="entry name" value="Y_phosphatase3"/>
    <property type="match status" value="1"/>
</dbReference>
<dbReference type="Proteomes" id="UP001583177">
    <property type="component" value="Unassembled WGS sequence"/>
</dbReference>
<dbReference type="InterPro" id="IPR026893">
    <property type="entry name" value="Tyr/Ser_Pase_IphP-type"/>
</dbReference>
<dbReference type="PANTHER" id="PTHR31126:SF10">
    <property type="entry name" value="PROTEIN PHOSPHATASE, PUTATIVE (AFU_ORTHOLOGUE AFUA_6G06650)-RELATED"/>
    <property type="match status" value="1"/>
</dbReference>
<organism evidence="3 4">
    <name type="scientific">Diaporthe australafricana</name>
    <dbReference type="NCBI Taxonomy" id="127596"/>
    <lineage>
        <taxon>Eukaryota</taxon>
        <taxon>Fungi</taxon>
        <taxon>Dikarya</taxon>
        <taxon>Ascomycota</taxon>
        <taxon>Pezizomycotina</taxon>
        <taxon>Sordariomycetes</taxon>
        <taxon>Sordariomycetidae</taxon>
        <taxon>Diaporthales</taxon>
        <taxon>Diaporthaceae</taxon>
        <taxon>Diaporthe</taxon>
    </lineage>
</organism>
<sequence length="310" mass="33834">MASSPTRDPPSPGGSSTKSLPLHDGGFRALLNFRDVGATVNGQLSRRLVREGLLFRAARPDEATLADRERLRSHYAICTVMDLRTKTEHIEAAKKRQRDAAIPAMLQTNDALAGPVKIDGLDYREVKITGGGFEKFMLSQLCWSSFLKLICLYVVGLRMQAIAVLGREVMQPRGLLGLGCDTLDASGPEVAAGLASLLEPHGLPILIHCTQGKDRTGIMVVLVLLICGVPVDAIQYDYHLSDEKLLSEQEDRLREIRQMGLGDDFGKTAPGFVSGIVDHLESTYGGLAKYLDSIGFGDDKRAKLREKLAY</sequence>